<reference evidence="6 8" key="1">
    <citation type="journal article" date="2019" name="Microbiol. Resour. Announc.">
        <title>The Genome Sequence of the Halobacterium salinarum Type Strain Is Closely Related to That of Laboratory Strains NRC-1 and R1.</title>
        <authorList>
            <person name="Pfeiffer F."/>
            <person name="Marchfelder A."/>
            <person name="Habermann B."/>
            <person name="Dyall-Smith M.L."/>
        </authorList>
    </citation>
    <scope>NUCLEOTIDE SEQUENCE [LARGE SCALE GENOMIC DNA]</scope>
    <source>
        <strain evidence="6">91-R6</strain>
        <strain evidence="8">ATCC 33171 / DSM 3754 / JCM 8978 / NBRC 102687 / NCIMB 764 / 91-R6</strain>
    </source>
</reference>
<dbReference type="FunFam" id="2.20.28.10:FF:000024">
    <property type="entry name" value="rRNA maturation endonuclease Nob1"/>
    <property type="match status" value="1"/>
</dbReference>
<keyword evidence="6" id="KW-0255">Endonuclease</keyword>
<dbReference type="InterPro" id="IPR029060">
    <property type="entry name" value="PIN-like_dom_sf"/>
</dbReference>
<evidence type="ECO:0000313" key="7">
    <source>
        <dbReference type="EMBL" id="TYO81912.1"/>
    </source>
</evidence>
<dbReference type="Pfam" id="PF17146">
    <property type="entry name" value="PIN_6"/>
    <property type="match status" value="1"/>
</dbReference>
<reference evidence="7 9" key="2">
    <citation type="submission" date="2019-07" db="EMBL/GenBank/DDBJ databases">
        <title>Genomic Encyclopedia of Archaeal and Bacterial Type Strains, Phase II (KMG-II): from individual species to whole genera.</title>
        <authorList>
            <person name="Goeker M."/>
        </authorList>
    </citation>
    <scope>NUCLEOTIDE SEQUENCE [LARGE SCALE GENOMIC DNA]</scope>
    <source>
        <strain evidence="7 9">DSM 3754</strain>
    </source>
</reference>
<keyword evidence="3 6" id="KW-0378">Hydrolase</keyword>
<dbReference type="RefSeq" id="WP_012289414.1">
    <property type="nucleotide sequence ID" value="NZ_VRYN01000001.1"/>
</dbReference>
<dbReference type="Gene3D" id="3.40.50.1010">
    <property type="entry name" value="5'-nuclease"/>
    <property type="match status" value="1"/>
</dbReference>
<dbReference type="EMBL" id="VRYN01000001">
    <property type="protein sequence ID" value="TYO81912.1"/>
    <property type="molecule type" value="Genomic_DNA"/>
</dbReference>
<dbReference type="PANTHER" id="PTHR12814">
    <property type="entry name" value="RNA-BINDING PROTEIN NOB1"/>
    <property type="match status" value="1"/>
</dbReference>
<name>A0A4D6GVW6_HALS9</name>
<evidence type="ECO:0000313" key="8">
    <source>
        <dbReference type="Proteomes" id="UP000296216"/>
    </source>
</evidence>
<dbReference type="GeneID" id="68694591"/>
<dbReference type="EMBL" id="CP038631">
    <property type="protein sequence ID" value="QCC45651.1"/>
    <property type="molecule type" value="Genomic_DNA"/>
</dbReference>
<feature type="region of interest" description="Disordered" evidence="4">
    <location>
        <begin position="133"/>
        <end position="153"/>
    </location>
</feature>
<evidence type="ECO:0000259" key="5">
    <source>
        <dbReference type="Pfam" id="PF17146"/>
    </source>
</evidence>
<proteinExistence type="predicted"/>
<dbReference type="Proteomes" id="UP000296216">
    <property type="component" value="Chromosome"/>
</dbReference>
<evidence type="ECO:0000256" key="4">
    <source>
        <dbReference type="SAM" id="MobiDB-lite"/>
    </source>
</evidence>
<feature type="domain" description="Ribonuclease PIN" evidence="5">
    <location>
        <begin position="3"/>
        <end position="85"/>
    </location>
</feature>
<dbReference type="GO" id="GO:0004521">
    <property type="term" value="F:RNA endonuclease activity"/>
    <property type="evidence" value="ECO:0007669"/>
    <property type="project" value="TreeGrafter"/>
</dbReference>
<evidence type="ECO:0000256" key="2">
    <source>
        <dbReference type="ARBA" id="ARBA00022723"/>
    </source>
</evidence>
<dbReference type="InterPro" id="IPR033411">
    <property type="entry name" value="Ribonuclease_PIN"/>
</dbReference>
<dbReference type="GO" id="GO:0046872">
    <property type="term" value="F:metal ion binding"/>
    <property type="evidence" value="ECO:0007669"/>
    <property type="project" value="UniProtKB-KW"/>
</dbReference>
<sequence length="153" mass="16592">MHVLDATAFIDEYDAPDPTASVPEVRDELTDAAAFRFDAAAGSGMRVHVPAQDAREAVRQAAATTGDADVLSETDRRLLATAHELDGTLVSDDYAMQNVAAELAVTVESISQDGITERRDWRLQCQGCGREFDDTDHDRCPVCGSPLERKNPS</sequence>
<dbReference type="EC" id="3.1.-.-" evidence="6"/>
<evidence type="ECO:0000256" key="3">
    <source>
        <dbReference type="ARBA" id="ARBA00022801"/>
    </source>
</evidence>
<dbReference type="Gene3D" id="2.20.28.10">
    <property type="match status" value="1"/>
</dbReference>
<dbReference type="InterPro" id="IPR039907">
    <property type="entry name" value="NOB1"/>
</dbReference>
<dbReference type="GO" id="GO:0030688">
    <property type="term" value="C:preribosome, small subunit precursor"/>
    <property type="evidence" value="ECO:0007669"/>
    <property type="project" value="TreeGrafter"/>
</dbReference>
<dbReference type="Proteomes" id="UP000323075">
    <property type="component" value="Unassembled WGS sequence"/>
</dbReference>
<dbReference type="PANTHER" id="PTHR12814:SF2">
    <property type="entry name" value="RNA-BINDING PROTEIN NOB1"/>
    <property type="match status" value="1"/>
</dbReference>
<evidence type="ECO:0000313" key="6">
    <source>
        <dbReference type="EMBL" id="QCC45651.1"/>
    </source>
</evidence>
<keyword evidence="2" id="KW-0479">Metal-binding</keyword>
<organism evidence="6 8">
    <name type="scientific">Halobacterium salinarum (strain ATCC 33171 / DSM 3754 / JCM 8978 / NBRC 102687 / NCIMB 764 / 91-R6)</name>
    <dbReference type="NCBI Taxonomy" id="2597657"/>
    <lineage>
        <taxon>Archaea</taxon>
        <taxon>Methanobacteriati</taxon>
        <taxon>Methanobacteriota</taxon>
        <taxon>Stenosarchaea group</taxon>
        <taxon>Halobacteria</taxon>
        <taxon>Halobacteriales</taxon>
        <taxon>Halobacteriaceae</taxon>
        <taxon>Halobacterium</taxon>
    </lineage>
</organism>
<reference evidence="6" key="3">
    <citation type="journal article" name="MicrobiologyOpen">
        <title>Whole-genome comparison between the type strain of Halobacterium salinarum (DSM 3754(T)) and the laboratory strains R1 and NRC-1.</title>
        <authorList>
            <person name="Pfeiffer F."/>
            <person name="Losensky G."/>
            <person name="Marchfelder A."/>
            <person name="Habermann B."/>
            <person name="Dyall-Smith M."/>
        </authorList>
    </citation>
    <scope>NUCLEOTIDE SEQUENCE</scope>
    <source>
        <strain evidence="6">91-R6</strain>
    </source>
</reference>
<dbReference type="GO" id="GO:0030490">
    <property type="term" value="P:maturation of SSU-rRNA"/>
    <property type="evidence" value="ECO:0007669"/>
    <property type="project" value="TreeGrafter"/>
</dbReference>
<accession>A0A4D6GVW6</accession>
<evidence type="ECO:0000313" key="9">
    <source>
        <dbReference type="Proteomes" id="UP000323075"/>
    </source>
</evidence>
<dbReference type="GO" id="GO:0016787">
    <property type="term" value="F:hydrolase activity"/>
    <property type="evidence" value="ECO:0007669"/>
    <property type="project" value="UniProtKB-KW"/>
</dbReference>
<dbReference type="AlphaFoldDB" id="A0A4D6GVW6"/>
<protein>
    <submittedName>
        <fullName evidence="7">UPF0271 protein</fullName>
    </submittedName>
    <submittedName>
        <fullName evidence="6">rRNA maturation endonuclease Nob1</fullName>
        <ecNumber evidence="6">3.1.-.-</ecNumber>
    </submittedName>
</protein>
<evidence type="ECO:0000256" key="1">
    <source>
        <dbReference type="ARBA" id="ARBA00022722"/>
    </source>
</evidence>
<dbReference type="SUPFAM" id="SSF88723">
    <property type="entry name" value="PIN domain-like"/>
    <property type="match status" value="1"/>
</dbReference>
<dbReference type="CDD" id="cd09876">
    <property type="entry name" value="PIN_Nob1-like"/>
    <property type="match status" value="1"/>
</dbReference>
<keyword evidence="1" id="KW-0540">Nuclease</keyword>
<gene>
    <name evidence="6" type="primary">nob1</name>
    <name evidence="7" type="ORF">APQ99_00425</name>
    <name evidence="6" type="ORF">HBSAL_10040</name>
</gene>